<comment type="similarity">
    <text evidence="1 2">Belongs to the polypeptide deformylase family.</text>
</comment>
<dbReference type="RefSeq" id="WP_182947979.1">
    <property type="nucleotide sequence ID" value="NZ_JABEQK010000002.1"/>
</dbReference>
<evidence type="ECO:0000256" key="1">
    <source>
        <dbReference type="ARBA" id="ARBA00010759"/>
    </source>
</evidence>
<dbReference type="PRINTS" id="PR01576">
    <property type="entry name" value="PDEFORMYLASE"/>
</dbReference>
<reference evidence="3 4" key="1">
    <citation type="submission" date="2020-04" db="EMBL/GenBank/DDBJ databases">
        <title>Description of novel Gluconacetobacter.</title>
        <authorList>
            <person name="Sombolestani A."/>
        </authorList>
    </citation>
    <scope>NUCLEOTIDE SEQUENCE [LARGE SCALE GENOMIC DNA]</scope>
    <source>
        <strain evidence="3 4">LMG 27800</strain>
    </source>
</reference>
<keyword evidence="3" id="KW-0378">Hydrolase</keyword>
<dbReference type="NCBIfam" id="TIGR00079">
    <property type="entry name" value="pept_deformyl"/>
    <property type="match status" value="1"/>
</dbReference>
<protein>
    <recommendedName>
        <fullName evidence="2">Peptide deformylase-like</fullName>
    </recommendedName>
    <alternativeName>
        <fullName evidence="2">Polypeptide deformylase-like</fullName>
    </alternativeName>
</protein>
<dbReference type="GO" id="GO:0042586">
    <property type="term" value="F:peptide deformylase activity"/>
    <property type="evidence" value="ECO:0007669"/>
    <property type="project" value="InterPro"/>
</dbReference>
<dbReference type="Proteomes" id="UP000540556">
    <property type="component" value="Unassembled WGS sequence"/>
</dbReference>
<dbReference type="SUPFAM" id="SSF56420">
    <property type="entry name" value="Peptide deformylase"/>
    <property type="match status" value="1"/>
</dbReference>
<dbReference type="PIRSF" id="PIRSF004749">
    <property type="entry name" value="Pep_def"/>
    <property type="match status" value="1"/>
</dbReference>
<dbReference type="CDD" id="cd00487">
    <property type="entry name" value="Pep_deformylase"/>
    <property type="match status" value="1"/>
</dbReference>
<comment type="caution">
    <text evidence="2">Lacks conserved residue(s) required for the propagation of feature annotation.</text>
</comment>
<evidence type="ECO:0000313" key="3">
    <source>
        <dbReference type="EMBL" id="MBB2204179.1"/>
    </source>
</evidence>
<dbReference type="AlphaFoldDB" id="A0A7W4KC25"/>
<evidence type="ECO:0000313" key="4">
    <source>
        <dbReference type="Proteomes" id="UP000540556"/>
    </source>
</evidence>
<evidence type="ECO:0000256" key="2">
    <source>
        <dbReference type="HAMAP-Rule" id="MF_00163"/>
    </source>
</evidence>
<dbReference type="NCBIfam" id="NF001159">
    <property type="entry name" value="PRK00150.1-3"/>
    <property type="match status" value="1"/>
</dbReference>
<sequence length="168" mass="19035">MTVRPIVRFPDQRLRRPAAPVTHFDAALRTLAADLLDTMRAAPGIGITAPHIGVALRVVVLNLPDAPAPQTYINPEILWTSDETLRHEEGSVSMPGVIEQIERPARLRLRYQDLDGTGHVEDSDGLRAICHQHEIDQLDGIFWIQRLSALRRNRLVARYEKLRRTEGR</sequence>
<name>A0A7W4KC25_9PROT</name>
<dbReference type="EMBL" id="JABEQK010000002">
    <property type="protein sequence ID" value="MBB2204179.1"/>
    <property type="molecule type" value="Genomic_DNA"/>
</dbReference>
<dbReference type="NCBIfam" id="NF009484">
    <property type="entry name" value="PRK12846.1-5"/>
    <property type="match status" value="1"/>
</dbReference>
<comment type="caution">
    <text evidence="3">The sequence shown here is derived from an EMBL/GenBank/DDBJ whole genome shotgun (WGS) entry which is preliminary data.</text>
</comment>
<dbReference type="PANTHER" id="PTHR10458">
    <property type="entry name" value="PEPTIDE DEFORMYLASE"/>
    <property type="match status" value="1"/>
</dbReference>
<keyword evidence="4" id="KW-1185">Reference proteome</keyword>
<organism evidence="3 4">
    <name type="scientific">Gluconacetobacter takamatsuzukensis</name>
    <dbReference type="NCBI Taxonomy" id="1286190"/>
    <lineage>
        <taxon>Bacteria</taxon>
        <taxon>Pseudomonadati</taxon>
        <taxon>Pseudomonadota</taxon>
        <taxon>Alphaproteobacteria</taxon>
        <taxon>Acetobacterales</taxon>
        <taxon>Acetobacteraceae</taxon>
        <taxon>Gluconacetobacter</taxon>
    </lineage>
</organism>
<gene>
    <name evidence="3" type="ORF">HLH27_03980</name>
</gene>
<dbReference type="InterPro" id="IPR036821">
    <property type="entry name" value="Peptide_deformylase_sf"/>
</dbReference>
<proteinExistence type="inferred from homology"/>
<feature type="active site" evidence="2">
    <location>
        <position position="134"/>
    </location>
</feature>
<accession>A0A7W4KC25</accession>
<dbReference type="Gene3D" id="3.90.45.10">
    <property type="entry name" value="Peptide deformylase"/>
    <property type="match status" value="1"/>
</dbReference>
<dbReference type="HAMAP" id="MF_00163">
    <property type="entry name" value="Pep_deformylase"/>
    <property type="match status" value="1"/>
</dbReference>
<dbReference type="Pfam" id="PF01327">
    <property type="entry name" value="Pep_deformylase"/>
    <property type="match status" value="1"/>
</dbReference>
<dbReference type="PANTHER" id="PTHR10458:SF22">
    <property type="entry name" value="PEPTIDE DEFORMYLASE"/>
    <property type="match status" value="1"/>
</dbReference>
<dbReference type="InterPro" id="IPR023635">
    <property type="entry name" value="Peptide_deformylase"/>
</dbReference>